<protein>
    <recommendedName>
        <fullName evidence="4">Methyltransferase</fullName>
        <ecNumber evidence="4">2.1.1.-</ecNumber>
    </recommendedName>
</protein>
<dbReference type="EMBL" id="QOCE01000034">
    <property type="protein sequence ID" value="RBW53610.1"/>
    <property type="molecule type" value="Genomic_DNA"/>
</dbReference>
<dbReference type="RefSeq" id="WP_113824086.1">
    <property type="nucleotide sequence ID" value="NZ_QOCE01000034.1"/>
</dbReference>
<evidence type="ECO:0000313" key="6">
    <source>
        <dbReference type="Proteomes" id="UP000252706"/>
    </source>
</evidence>
<keyword evidence="3 4" id="KW-0808">Transferase</keyword>
<dbReference type="PIRSF" id="PIRSF037567">
    <property type="entry name" value="MTTB_MeTrfase"/>
    <property type="match status" value="1"/>
</dbReference>
<evidence type="ECO:0000256" key="2">
    <source>
        <dbReference type="ARBA" id="ARBA00022603"/>
    </source>
</evidence>
<name>A0A366WUG9_9RHOB</name>
<dbReference type="Gene3D" id="3.20.20.480">
    <property type="entry name" value="Trimethylamine methyltransferase-like"/>
    <property type="match status" value="1"/>
</dbReference>
<gene>
    <name evidence="5" type="ORF">DS909_13980</name>
</gene>
<keyword evidence="2 5" id="KW-0489">Methyltransferase</keyword>
<accession>A0A366WUG9</accession>
<evidence type="ECO:0000256" key="4">
    <source>
        <dbReference type="PIRNR" id="PIRNR037567"/>
    </source>
</evidence>
<dbReference type="EC" id="2.1.1.-" evidence="4"/>
<comment type="caution">
    <text evidence="5">The sequence shown here is derived from an EMBL/GenBank/DDBJ whole genome shotgun (WGS) entry which is preliminary data.</text>
</comment>
<comment type="similarity">
    <text evidence="1 4">Belongs to the trimethylamine methyltransferase family.</text>
</comment>
<sequence length="506" mass="54723">MARRRTKRTPRNSAFTQRPFSEVRTPLAPVEMISADQVEVIHHTSLKVLRDTGLKVDSAVALDLLAGIGADVDRKTNRVRFDPALVEEMLKGIPAEFTIHARNPAKTVSVGGNSLTFATVSGPSFVSDLDRGRRAGTLEDMRNFVRLSSMLNIFHHEGGAGCEPLELPPETRHLDMMLAQTTLCDKGWQPCWLNSASRARDCIEMAKIALQTNDDGLRARPGIIGGINTNSPLLLDDSQAEGLIEFARAGQPIHVTPFTLAGAMSPVTIGGSLVQQNAEALAGIVLGQAACAGAPVFYGHFTSNVDMKTGSPAFGTPEYAQSVIVSGQMARRYGLPIRSSNTTAAACVDAQATYESAMSINACVQGHINVMMHAGGWLEGGLTCSFEKLILDAELLQMQAAMLDPLDLSEAELGLGAIAEVGPGGHFFGTKHTLERYETAFYSPILSDWRNFETWRDDGAKTATERANSIWKQLLNDYEKPAIDPAVEEELEAYVAKRKADIRPAS</sequence>
<dbReference type="GO" id="GO:0032259">
    <property type="term" value="P:methylation"/>
    <property type="evidence" value="ECO:0007669"/>
    <property type="project" value="UniProtKB-KW"/>
</dbReference>
<evidence type="ECO:0000256" key="3">
    <source>
        <dbReference type="ARBA" id="ARBA00022679"/>
    </source>
</evidence>
<dbReference type="OrthoDB" id="5713681at2"/>
<proteinExistence type="inferred from homology"/>
<dbReference type="AlphaFoldDB" id="A0A366WUG9"/>
<dbReference type="GO" id="GO:0008168">
    <property type="term" value="F:methyltransferase activity"/>
    <property type="evidence" value="ECO:0007669"/>
    <property type="project" value="UniProtKB-KW"/>
</dbReference>
<reference evidence="5 6" key="1">
    <citation type="submission" date="2018-07" db="EMBL/GenBank/DDBJ databases">
        <title>Modular assembly of carbohydrate-degrading microbial communities in the ocean.</title>
        <authorList>
            <person name="Enke T.N."/>
            <person name="Datta M.S."/>
            <person name="Schwartzman J.A."/>
            <person name="Cermak N."/>
            <person name="Schmitz D.A."/>
            <person name="Barrere J."/>
            <person name="Cordero O.X."/>
        </authorList>
    </citation>
    <scope>NUCLEOTIDE SEQUENCE [LARGE SCALE GENOMIC DNA]</scope>
    <source>
        <strain evidence="5 6">C3M10</strain>
    </source>
</reference>
<organism evidence="5 6">
    <name type="scientific">Phaeobacter gallaeciensis</name>
    <dbReference type="NCBI Taxonomy" id="60890"/>
    <lineage>
        <taxon>Bacteria</taxon>
        <taxon>Pseudomonadati</taxon>
        <taxon>Pseudomonadota</taxon>
        <taxon>Alphaproteobacteria</taxon>
        <taxon>Rhodobacterales</taxon>
        <taxon>Roseobacteraceae</taxon>
        <taxon>Phaeobacter</taxon>
    </lineage>
</organism>
<dbReference type="Proteomes" id="UP000252706">
    <property type="component" value="Unassembled WGS sequence"/>
</dbReference>
<dbReference type="GO" id="GO:0015948">
    <property type="term" value="P:methanogenesis"/>
    <property type="evidence" value="ECO:0007669"/>
    <property type="project" value="UniProtKB-UniRule"/>
</dbReference>
<dbReference type="Pfam" id="PF06253">
    <property type="entry name" value="MTTB"/>
    <property type="match status" value="1"/>
</dbReference>
<evidence type="ECO:0000256" key="1">
    <source>
        <dbReference type="ARBA" id="ARBA00007137"/>
    </source>
</evidence>
<dbReference type="InterPro" id="IPR010426">
    <property type="entry name" value="MTTB_MeTrfase"/>
</dbReference>
<evidence type="ECO:0000313" key="5">
    <source>
        <dbReference type="EMBL" id="RBW53610.1"/>
    </source>
</evidence>
<dbReference type="InterPro" id="IPR038601">
    <property type="entry name" value="MttB-like_sf"/>
</dbReference>